<dbReference type="EMBL" id="JAQQAF010000006">
    <property type="protein sequence ID" value="KAJ8478760.1"/>
    <property type="molecule type" value="Genomic_DNA"/>
</dbReference>
<organism evidence="1 2">
    <name type="scientific">Ensete ventricosum</name>
    <name type="common">Abyssinian banana</name>
    <name type="synonym">Musa ensete</name>
    <dbReference type="NCBI Taxonomy" id="4639"/>
    <lineage>
        <taxon>Eukaryota</taxon>
        <taxon>Viridiplantae</taxon>
        <taxon>Streptophyta</taxon>
        <taxon>Embryophyta</taxon>
        <taxon>Tracheophyta</taxon>
        <taxon>Spermatophyta</taxon>
        <taxon>Magnoliopsida</taxon>
        <taxon>Liliopsida</taxon>
        <taxon>Zingiberales</taxon>
        <taxon>Musaceae</taxon>
        <taxon>Ensete</taxon>
    </lineage>
</organism>
<sequence length="130" mass="14442">MEADKRRQNIKVQTFVLGVKHVSLAAASLPPWGWLEPEASCHHPPLSNTARGGSSLRYSVITKMALRVGKEDNTRALLPCLPRLLSCHLWVVKSHGWPHPRILGQRSLEPVAVKGGRYSLKGKPVVQDIR</sequence>
<protein>
    <submittedName>
        <fullName evidence="1">Uncharacterized protein</fullName>
    </submittedName>
</protein>
<name>A0AAV8PC16_ENSVE</name>
<accession>A0AAV8PC16</accession>
<comment type="caution">
    <text evidence="1">The sequence shown here is derived from an EMBL/GenBank/DDBJ whole genome shotgun (WGS) entry which is preliminary data.</text>
</comment>
<reference evidence="1 2" key="1">
    <citation type="submission" date="2022-12" db="EMBL/GenBank/DDBJ databases">
        <title>Chromosome-scale assembly of the Ensete ventricosum genome.</title>
        <authorList>
            <person name="Dussert Y."/>
            <person name="Stocks J."/>
            <person name="Wendawek A."/>
            <person name="Woldeyes F."/>
            <person name="Nichols R.A."/>
            <person name="Borrell J.S."/>
        </authorList>
    </citation>
    <scope>NUCLEOTIDE SEQUENCE [LARGE SCALE GENOMIC DNA]</scope>
    <source>
        <strain evidence="2">cv. Maze</strain>
        <tissue evidence="1">Seeds</tissue>
    </source>
</reference>
<dbReference type="AlphaFoldDB" id="A0AAV8PC16"/>
<evidence type="ECO:0000313" key="2">
    <source>
        <dbReference type="Proteomes" id="UP001222027"/>
    </source>
</evidence>
<keyword evidence="2" id="KW-1185">Reference proteome</keyword>
<evidence type="ECO:0000313" key="1">
    <source>
        <dbReference type="EMBL" id="KAJ8478760.1"/>
    </source>
</evidence>
<gene>
    <name evidence="1" type="ORF">OPV22_022487</name>
</gene>
<proteinExistence type="predicted"/>
<dbReference type="Proteomes" id="UP001222027">
    <property type="component" value="Unassembled WGS sequence"/>
</dbReference>